<name>A0A1L9VVF3_ASPGL</name>
<gene>
    <name evidence="2" type="ORF">ASPGLDRAFT_42940</name>
</gene>
<protein>
    <submittedName>
        <fullName evidence="2">Uncharacterized protein</fullName>
    </submittedName>
</protein>
<dbReference type="GeneID" id="34461966"/>
<dbReference type="AlphaFoldDB" id="A0A1L9VVF3"/>
<dbReference type="STRING" id="1160497.A0A1L9VVF3"/>
<dbReference type="VEuPathDB" id="FungiDB:ASPGLDRAFT_42940"/>
<keyword evidence="3" id="KW-1185">Reference proteome</keyword>
<feature type="region of interest" description="Disordered" evidence="1">
    <location>
        <begin position="260"/>
        <end position="285"/>
    </location>
</feature>
<accession>A0A1L9VVF3</accession>
<dbReference type="EMBL" id="KV878890">
    <property type="protein sequence ID" value="OJJ87881.1"/>
    <property type="molecule type" value="Genomic_DNA"/>
</dbReference>
<dbReference type="RefSeq" id="XP_022404564.1">
    <property type="nucleotide sequence ID" value="XM_022545705.1"/>
</dbReference>
<evidence type="ECO:0000313" key="3">
    <source>
        <dbReference type="Proteomes" id="UP000184300"/>
    </source>
</evidence>
<sequence>MPGKPNLYNQKNISTSTPIQANTMEKAVTRRIKHRYPLTTTDLTATELLALTRTLLFENPTVYQISRPTPSQTLPNERLKEEIKNLPLALRRNKLVQMMPRYIGRVAELCASHNGLNAYVVGHLFDLVEVEVTRRLEKMDRGVECLGMFERKLLRSIQSIRRVWGERSPEDDGETPIGAPGEHYNKCEACMLARIVGEPLFLRNLRIAILSRTRTRRKSRAPRLLRFVEGCIGCHGEAFRVLHESGQLAIDFKEARKAVARRKRGRRSHEQVERRPKESSTESILVHLDPELQRDCFEQSASRLGSEEDKVPDTKTETDEIISLYKTIPDKDPDETLVSIDPFLSDTTAVSPVSPLSPRKHTPNMKQTLAGTIPSRDMLDWEQVVNYEKSPLDSLARKIEAIELEGPDMSDGADADALAMDYRDLIGKGTCYSESEYSQETSEGEVVREPGRPITTWSLFVSDDEIARREMKE</sequence>
<feature type="compositionally biased region" description="Basic and acidic residues" evidence="1">
    <location>
        <begin position="268"/>
        <end position="280"/>
    </location>
</feature>
<reference evidence="3" key="1">
    <citation type="journal article" date="2017" name="Genome Biol.">
        <title>Comparative genomics reveals high biological diversity and specific adaptations in the industrially and medically important fungal genus Aspergillus.</title>
        <authorList>
            <person name="de Vries R.P."/>
            <person name="Riley R."/>
            <person name="Wiebenga A."/>
            <person name="Aguilar-Osorio G."/>
            <person name="Amillis S."/>
            <person name="Uchima C.A."/>
            <person name="Anderluh G."/>
            <person name="Asadollahi M."/>
            <person name="Askin M."/>
            <person name="Barry K."/>
            <person name="Battaglia E."/>
            <person name="Bayram O."/>
            <person name="Benocci T."/>
            <person name="Braus-Stromeyer S.A."/>
            <person name="Caldana C."/>
            <person name="Canovas D."/>
            <person name="Cerqueira G.C."/>
            <person name="Chen F."/>
            <person name="Chen W."/>
            <person name="Choi C."/>
            <person name="Clum A."/>
            <person name="Dos Santos R.A."/>
            <person name="Damasio A.R."/>
            <person name="Diallinas G."/>
            <person name="Emri T."/>
            <person name="Fekete E."/>
            <person name="Flipphi M."/>
            <person name="Freyberg S."/>
            <person name="Gallo A."/>
            <person name="Gournas C."/>
            <person name="Habgood R."/>
            <person name="Hainaut M."/>
            <person name="Harispe M.L."/>
            <person name="Henrissat B."/>
            <person name="Hilden K.S."/>
            <person name="Hope R."/>
            <person name="Hossain A."/>
            <person name="Karabika E."/>
            <person name="Karaffa L."/>
            <person name="Karanyi Z."/>
            <person name="Krasevec N."/>
            <person name="Kuo A."/>
            <person name="Kusch H."/>
            <person name="LaButti K."/>
            <person name="Lagendijk E.L."/>
            <person name="Lapidus A."/>
            <person name="Levasseur A."/>
            <person name="Lindquist E."/>
            <person name="Lipzen A."/>
            <person name="Logrieco A.F."/>
            <person name="MacCabe A."/>
            <person name="Maekelae M.R."/>
            <person name="Malavazi I."/>
            <person name="Melin P."/>
            <person name="Meyer V."/>
            <person name="Mielnichuk N."/>
            <person name="Miskei M."/>
            <person name="Molnar A.P."/>
            <person name="Mule G."/>
            <person name="Ngan C.Y."/>
            <person name="Orejas M."/>
            <person name="Orosz E."/>
            <person name="Ouedraogo J.P."/>
            <person name="Overkamp K.M."/>
            <person name="Park H.-S."/>
            <person name="Perrone G."/>
            <person name="Piumi F."/>
            <person name="Punt P.J."/>
            <person name="Ram A.F."/>
            <person name="Ramon A."/>
            <person name="Rauscher S."/>
            <person name="Record E."/>
            <person name="Riano-Pachon D.M."/>
            <person name="Robert V."/>
            <person name="Roehrig J."/>
            <person name="Ruller R."/>
            <person name="Salamov A."/>
            <person name="Salih N.S."/>
            <person name="Samson R.A."/>
            <person name="Sandor E."/>
            <person name="Sanguinetti M."/>
            <person name="Schuetze T."/>
            <person name="Sepcic K."/>
            <person name="Shelest E."/>
            <person name="Sherlock G."/>
            <person name="Sophianopoulou V."/>
            <person name="Squina F.M."/>
            <person name="Sun H."/>
            <person name="Susca A."/>
            <person name="Todd R.B."/>
            <person name="Tsang A."/>
            <person name="Unkles S.E."/>
            <person name="van de Wiele N."/>
            <person name="van Rossen-Uffink D."/>
            <person name="Oliveira J.V."/>
            <person name="Vesth T.C."/>
            <person name="Visser J."/>
            <person name="Yu J.-H."/>
            <person name="Zhou M."/>
            <person name="Andersen M.R."/>
            <person name="Archer D.B."/>
            <person name="Baker S.E."/>
            <person name="Benoit I."/>
            <person name="Brakhage A.A."/>
            <person name="Braus G.H."/>
            <person name="Fischer R."/>
            <person name="Frisvad J.C."/>
            <person name="Goldman G.H."/>
            <person name="Houbraken J."/>
            <person name="Oakley B."/>
            <person name="Pocsi I."/>
            <person name="Scazzocchio C."/>
            <person name="Seiboth B."/>
            <person name="vanKuyk P.A."/>
            <person name="Wortman J."/>
            <person name="Dyer P.S."/>
            <person name="Grigoriev I.V."/>
        </authorList>
    </citation>
    <scope>NUCLEOTIDE SEQUENCE [LARGE SCALE GENOMIC DNA]</scope>
    <source>
        <strain evidence="3">CBS 516.65</strain>
    </source>
</reference>
<proteinExistence type="predicted"/>
<organism evidence="2 3">
    <name type="scientific">Aspergillus glaucus CBS 516.65</name>
    <dbReference type="NCBI Taxonomy" id="1160497"/>
    <lineage>
        <taxon>Eukaryota</taxon>
        <taxon>Fungi</taxon>
        <taxon>Dikarya</taxon>
        <taxon>Ascomycota</taxon>
        <taxon>Pezizomycotina</taxon>
        <taxon>Eurotiomycetes</taxon>
        <taxon>Eurotiomycetidae</taxon>
        <taxon>Eurotiales</taxon>
        <taxon>Aspergillaceae</taxon>
        <taxon>Aspergillus</taxon>
        <taxon>Aspergillus subgen. Aspergillus</taxon>
    </lineage>
</organism>
<dbReference type="OrthoDB" id="3786931at2759"/>
<evidence type="ECO:0000313" key="2">
    <source>
        <dbReference type="EMBL" id="OJJ87881.1"/>
    </source>
</evidence>
<dbReference type="Proteomes" id="UP000184300">
    <property type="component" value="Unassembled WGS sequence"/>
</dbReference>
<evidence type="ECO:0000256" key="1">
    <source>
        <dbReference type="SAM" id="MobiDB-lite"/>
    </source>
</evidence>